<comment type="caution">
    <text evidence="1">The sequence shown here is derived from an EMBL/GenBank/DDBJ whole genome shotgun (WGS) entry which is preliminary data.</text>
</comment>
<protein>
    <submittedName>
        <fullName evidence="1">Uncharacterized protein</fullName>
    </submittedName>
</protein>
<dbReference type="PATRIC" id="fig|929558.5.peg.1459"/>
<gene>
    <name evidence="1" type="ORF">SMGD1_1468</name>
</gene>
<reference evidence="1 2" key="1">
    <citation type="journal article" date="2012" name="Proc. Natl. Acad. Sci. U.S.A.">
        <title>Genome and physiology of a model Epsilonproteobacterium responsible for sulfide detoxification in marine oxygen depletion zones.</title>
        <authorList>
            <person name="Grote J."/>
            <person name="Schott T."/>
            <person name="Bruckner C.G."/>
            <person name="Glockner F.O."/>
            <person name="Jost G."/>
            <person name="Teeling H."/>
            <person name="Labrenz M."/>
            <person name="Jurgens K."/>
        </authorList>
    </citation>
    <scope>NUCLEOTIDE SEQUENCE [LARGE SCALE GENOMIC DNA]</scope>
    <source>
        <strain evidence="1 2">GD1</strain>
    </source>
</reference>
<organism evidence="1 2">
    <name type="scientific">Sulfurimonas gotlandica (strain DSM 19862 / JCM 16533 / GD1)</name>
    <dbReference type="NCBI Taxonomy" id="929558"/>
    <lineage>
        <taxon>Bacteria</taxon>
        <taxon>Pseudomonadati</taxon>
        <taxon>Campylobacterota</taxon>
        <taxon>Epsilonproteobacteria</taxon>
        <taxon>Campylobacterales</taxon>
        <taxon>Sulfurimonadaceae</taxon>
        <taxon>Sulfurimonas</taxon>
    </lineage>
</organism>
<dbReference type="Proteomes" id="UP000006431">
    <property type="component" value="Unassembled WGS sequence"/>
</dbReference>
<accession>H1FT73</accession>
<dbReference type="EMBL" id="AFRZ01000001">
    <property type="protein sequence ID" value="EHP29992.1"/>
    <property type="molecule type" value="Genomic_DNA"/>
</dbReference>
<keyword evidence="2" id="KW-1185">Reference proteome</keyword>
<dbReference type="HOGENOM" id="CLU_2810878_0_0_7"/>
<evidence type="ECO:0000313" key="1">
    <source>
        <dbReference type="EMBL" id="EHP29992.1"/>
    </source>
</evidence>
<accession>B6BHJ5</accession>
<name>B6BHJ5_SULGG</name>
<sequence>MSTISTSLSNIYSIMDQPGYSMKNIDSQKSLSNGSEMQKEIQDTQRAAEKGTTEGFKETLHQINLLV</sequence>
<proteinExistence type="predicted"/>
<dbReference type="AlphaFoldDB" id="B6BHJ5"/>
<evidence type="ECO:0000313" key="2">
    <source>
        <dbReference type="Proteomes" id="UP000006431"/>
    </source>
</evidence>